<proteinExistence type="inferred from homology"/>
<reference evidence="3 4" key="1">
    <citation type="submission" date="2021-05" db="EMBL/GenBank/DDBJ databases">
        <title>The draft genome of Geobacter luticola JCM 17780.</title>
        <authorList>
            <person name="Xu Z."/>
            <person name="Masuda Y."/>
            <person name="Itoh H."/>
            <person name="Senoo K."/>
        </authorList>
    </citation>
    <scope>NUCLEOTIDE SEQUENCE [LARGE SCALE GENOMIC DNA]</scope>
    <source>
        <strain evidence="3 4">JCM 17780</strain>
    </source>
</reference>
<accession>A0ABS5S7S4</accession>
<sequence>MTDSVRELLEKAEQSIGAAELLVKDSYIDFGASRAYYAMFYTIEALLLSRDLSFSKHSAVIAAFGKEFVKAGIFDNRFHRYILDAFDLRNAGDYGAINAVSEEKARQTIREARELLEAVRNHLTA</sequence>
<dbReference type="EMBL" id="JAHCVK010000001">
    <property type="protein sequence ID" value="MBT0651427.1"/>
    <property type="molecule type" value="Genomic_DNA"/>
</dbReference>
<evidence type="ECO:0000313" key="4">
    <source>
        <dbReference type="Proteomes" id="UP000756860"/>
    </source>
</evidence>
<dbReference type="PANTHER" id="PTHR36565:SF1">
    <property type="entry name" value="UPF0332 PROTEIN TM_1000"/>
    <property type="match status" value="1"/>
</dbReference>
<evidence type="ECO:0000259" key="2">
    <source>
        <dbReference type="Pfam" id="PF05168"/>
    </source>
</evidence>
<dbReference type="Gene3D" id="1.20.120.330">
    <property type="entry name" value="Nucleotidyltransferases domain 2"/>
    <property type="match status" value="1"/>
</dbReference>
<dbReference type="PANTHER" id="PTHR36565">
    <property type="entry name" value="UPF0332 PROTEIN TM_1000"/>
    <property type="match status" value="1"/>
</dbReference>
<dbReference type="Pfam" id="PF05168">
    <property type="entry name" value="HEPN"/>
    <property type="match status" value="1"/>
</dbReference>
<protein>
    <submittedName>
        <fullName evidence="3">HEPN domain-containing protein</fullName>
    </submittedName>
</protein>
<dbReference type="RefSeq" id="WP_214173445.1">
    <property type="nucleotide sequence ID" value="NZ_JAHCVK010000001.1"/>
</dbReference>
<comment type="caution">
    <text evidence="3">The sequence shown here is derived from an EMBL/GenBank/DDBJ whole genome shotgun (WGS) entry which is preliminary data.</text>
</comment>
<dbReference type="InterPro" id="IPR007842">
    <property type="entry name" value="HEPN_dom"/>
</dbReference>
<gene>
    <name evidence="3" type="ORF">KI810_00025</name>
</gene>
<keyword evidence="4" id="KW-1185">Reference proteome</keyword>
<name>A0ABS5S7S4_9BACT</name>
<feature type="domain" description="HEPN" evidence="2">
    <location>
        <begin position="5"/>
        <end position="121"/>
    </location>
</feature>
<dbReference type="Proteomes" id="UP000756860">
    <property type="component" value="Unassembled WGS sequence"/>
</dbReference>
<evidence type="ECO:0000256" key="1">
    <source>
        <dbReference type="ARBA" id="ARBA00038248"/>
    </source>
</evidence>
<comment type="similarity">
    <text evidence="1">Belongs to the UPF0332 family.</text>
</comment>
<evidence type="ECO:0000313" key="3">
    <source>
        <dbReference type="EMBL" id="MBT0651427.1"/>
    </source>
</evidence>
<dbReference type="InterPro" id="IPR052226">
    <property type="entry name" value="UPF0332_toxin"/>
</dbReference>
<organism evidence="3 4">
    <name type="scientific">Geomobilimonas luticola</name>
    <dbReference type="NCBI Taxonomy" id="1114878"/>
    <lineage>
        <taxon>Bacteria</taxon>
        <taxon>Pseudomonadati</taxon>
        <taxon>Thermodesulfobacteriota</taxon>
        <taxon>Desulfuromonadia</taxon>
        <taxon>Geobacterales</taxon>
        <taxon>Geobacteraceae</taxon>
        <taxon>Geomobilimonas</taxon>
    </lineage>
</organism>